<proteinExistence type="predicted"/>
<dbReference type="RefSeq" id="XP_003857238.1">
    <property type="nucleotide sequence ID" value="XM_003857190.1"/>
</dbReference>
<dbReference type="EMBL" id="CM001196">
    <property type="protein sequence ID" value="EGP92214.1"/>
    <property type="molecule type" value="Genomic_DNA"/>
</dbReference>
<dbReference type="HOGENOM" id="CLU_2361360_0_0_1"/>
<reference evidence="2 3" key="1">
    <citation type="journal article" date="2011" name="PLoS Genet.">
        <title>Finished genome of the fungal wheat pathogen Mycosphaerella graminicola reveals dispensome structure, chromosome plasticity, and stealth pathogenesis.</title>
        <authorList>
            <person name="Goodwin S.B."/>
            <person name="Ben M'barek S."/>
            <person name="Dhillon B."/>
            <person name="Wittenberg A.H.J."/>
            <person name="Crane C.F."/>
            <person name="Hane J.K."/>
            <person name="Foster A.J."/>
            <person name="Van der Lee T.A.J."/>
            <person name="Grimwood J."/>
            <person name="Aerts A."/>
            <person name="Antoniw J."/>
            <person name="Bailey A."/>
            <person name="Bluhm B."/>
            <person name="Bowler J."/>
            <person name="Bristow J."/>
            <person name="van der Burgt A."/>
            <person name="Canto-Canche B."/>
            <person name="Churchill A.C.L."/>
            <person name="Conde-Ferraez L."/>
            <person name="Cools H.J."/>
            <person name="Coutinho P.M."/>
            <person name="Csukai M."/>
            <person name="Dehal P."/>
            <person name="De Wit P."/>
            <person name="Donzelli B."/>
            <person name="van de Geest H.C."/>
            <person name="van Ham R.C.H.J."/>
            <person name="Hammond-Kosack K.E."/>
            <person name="Henrissat B."/>
            <person name="Kilian A."/>
            <person name="Kobayashi A.K."/>
            <person name="Koopmann E."/>
            <person name="Kourmpetis Y."/>
            <person name="Kuzniar A."/>
            <person name="Lindquist E."/>
            <person name="Lombard V."/>
            <person name="Maliepaard C."/>
            <person name="Martins N."/>
            <person name="Mehrabi R."/>
            <person name="Nap J.P.H."/>
            <person name="Ponomarenko A."/>
            <person name="Rudd J.J."/>
            <person name="Salamov A."/>
            <person name="Schmutz J."/>
            <person name="Schouten H.J."/>
            <person name="Shapiro H."/>
            <person name="Stergiopoulos I."/>
            <person name="Torriani S.F.F."/>
            <person name="Tu H."/>
            <person name="de Vries R.P."/>
            <person name="Waalwijk C."/>
            <person name="Ware S.B."/>
            <person name="Wiebenga A."/>
            <person name="Zwiers L.-H."/>
            <person name="Oliver R.P."/>
            <person name="Grigoriev I.V."/>
            <person name="Kema G.H.J."/>
        </authorList>
    </citation>
    <scope>NUCLEOTIDE SEQUENCE [LARGE SCALE GENOMIC DNA]</scope>
    <source>
        <strain evidence="3">CBS 115943 / IPO323</strain>
    </source>
</reference>
<dbReference type="InParanoid" id="F9WZF0"/>
<evidence type="ECO:0000313" key="2">
    <source>
        <dbReference type="EMBL" id="EGP92214.1"/>
    </source>
</evidence>
<dbReference type="AlphaFoldDB" id="F9WZF0"/>
<organism evidence="2 3">
    <name type="scientific">Zymoseptoria tritici (strain CBS 115943 / IPO323)</name>
    <name type="common">Speckled leaf blotch fungus</name>
    <name type="synonym">Septoria tritici</name>
    <dbReference type="NCBI Taxonomy" id="336722"/>
    <lineage>
        <taxon>Eukaryota</taxon>
        <taxon>Fungi</taxon>
        <taxon>Dikarya</taxon>
        <taxon>Ascomycota</taxon>
        <taxon>Pezizomycotina</taxon>
        <taxon>Dothideomycetes</taxon>
        <taxon>Dothideomycetidae</taxon>
        <taxon>Mycosphaerellales</taxon>
        <taxon>Mycosphaerellaceae</taxon>
        <taxon>Zymoseptoria</taxon>
    </lineage>
</organism>
<dbReference type="VEuPathDB" id="FungiDB:ZTRI_1.1253"/>
<gene>
    <name evidence="2" type="ORF">MYCGRDRAFT_102602</name>
</gene>
<feature type="region of interest" description="Disordered" evidence="1">
    <location>
        <begin position="1"/>
        <end position="96"/>
    </location>
</feature>
<accession>F9WZF0</accession>
<evidence type="ECO:0000313" key="3">
    <source>
        <dbReference type="Proteomes" id="UP000008062"/>
    </source>
</evidence>
<sequence length="96" mass="9860">MTPTSNSAAIAAPYPHLSANEPRTLTDGTGGTELSPADLVSGLPSPSVGQRNHYSTPPALSIHDNGTLPSNPSTLPMPPTQLAGSEKLYPKGDLMP</sequence>
<name>F9WZF0_ZYMTI</name>
<keyword evidence="3" id="KW-1185">Reference proteome</keyword>
<dbReference type="KEGG" id="ztr:MYCGRDRAFT_102602"/>
<evidence type="ECO:0000256" key="1">
    <source>
        <dbReference type="SAM" id="MobiDB-lite"/>
    </source>
</evidence>
<protein>
    <submittedName>
        <fullName evidence="2">Uncharacterized protein</fullName>
    </submittedName>
</protein>
<dbReference type="GeneID" id="13399177"/>
<dbReference type="Proteomes" id="UP000008062">
    <property type="component" value="Chromosome 1"/>
</dbReference>